<organism evidence="1">
    <name type="scientific">Chlorobium chlorochromatii (strain CaD3)</name>
    <dbReference type="NCBI Taxonomy" id="340177"/>
    <lineage>
        <taxon>Bacteria</taxon>
        <taxon>Pseudomonadati</taxon>
        <taxon>Chlorobiota</taxon>
        <taxon>Chlorobiia</taxon>
        <taxon>Chlorobiales</taxon>
        <taxon>Chlorobiaceae</taxon>
        <taxon>Chlorobium/Pelodictyon group</taxon>
        <taxon>Chlorobium</taxon>
    </lineage>
</organism>
<reference evidence="1" key="1">
    <citation type="submission" date="2005-08" db="EMBL/GenBank/DDBJ databases">
        <title>Complete sequence of Chlorobium chlorochromatii CaD3.</title>
        <authorList>
            <person name="Copeland A."/>
            <person name="Lucas S."/>
            <person name="Lapidus A."/>
            <person name="Barry K."/>
            <person name="Detter J.C."/>
            <person name="Glavina T."/>
            <person name="Hammon N."/>
            <person name="Israni S."/>
            <person name="Pitluck S."/>
            <person name="Bryant D."/>
            <person name="Schmutz J."/>
            <person name="Larimer F."/>
            <person name="Land M."/>
            <person name="Kyrpides N."/>
            <person name="Ivanova N."/>
            <person name="Richardson P."/>
        </authorList>
    </citation>
    <scope>NUCLEOTIDE SEQUENCE [LARGE SCALE GENOMIC DNA]</scope>
    <source>
        <strain evidence="1">CaD3</strain>
    </source>
</reference>
<dbReference type="EMBL" id="CP000108">
    <property type="protein sequence ID" value="ABB28248.1"/>
    <property type="molecule type" value="Genomic_DNA"/>
</dbReference>
<dbReference type="Gene3D" id="1.10.260.40">
    <property type="entry name" value="lambda repressor-like DNA-binding domains"/>
    <property type="match status" value="1"/>
</dbReference>
<name>Q3ARX7_CHLCH</name>
<dbReference type="HOGENOM" id="CLU_2552130_0_0_10"/>
<evidence type="ECO:0000313" key="1">
    <source>
        <dbReference type="EMBL" id="ABB28248.1"/>
    </source>
</evidence>
<proteinExistence type="predicted"/>
<dbReference type="STRING" id="340177.Cag_0985"/>
<dbReference type="AlphaFoldDB" id="Q3ARX7"/>
<accession>Q3ARX7</accession>
<dbReference type="KEGG" id="cch:Cag_0985"/>
<protein>
    <submittedName>
        <fullName evidence="1">Putative plasmid maintenance system antidote protein, XRE family</fullName>
    </submittedName>
</protein>
<dbReference type="eggNOG" id="COG3093">
    <property type="taxonomic scope" value="Bacteria"/>
</dbReference>
<sequence length="82" mass="9269">MMILMYLKNKGGARNSCLIFLTFHYAEAFGTSPEFWLNLQATYDLSLHKPTKHIQPLVAVSAQHEIQERSCIVGLFLLCVLG</sequence>
<dbReference type="GO" id="GO:0003677">
    <property type="term" value="F:DNA binding"/>
    <property type="evidence" value="ECO:0007669"/>
    <property type="project" value="InterPro"/>
</dbReference>
<gene>
    <name evidence="1" type="ordered locus">Cag_0985</name>
</gene>
<dbReference type="InterPro" id="IPR010982">
    <property type="entry name" value="Lambda_DNA-bd_dom_sf"/>
</dbReference>